<name>A0ABS3S7F6_9ACTN</name>
<dbReference type="RefSeq" id="WP_208251796.1">
    <property type="nucleotide sequence ID" value="NZ_JAGEPF010000040.1"/>
</dbReference>
<evidence type="ECO:0000256" key="1">
    <source>
        <dbReference type="SAM" id="MobiDB-lite"/>
    </source>
</evidence>
<feature type="compositionally biased region" description="Polar residues" evidence="1">
    <location>
        <begin position="445"/>
        <end position="456"/>
    </location>
</feature>
<gene>
    <name evidence="2" type="ORF">J4709_45945</name>
</gene>
<feature type="region of interest" description="Disordered" evidence="1">
    <location>
        <begin position="445"/>
        <end position="464"/>
    </location>
</feature>
<sequence>MSMYLGPGGRRGRPAGSFRLCAFDLDGVAELVGPDVEFLTEQLAAVGIPVVKAASGPGPGRHVWTRCRDEIPASLVKRIVTALTGADGRRPLCPTLDAGPLLNPATGCVRVPGSPHRNGGYSRLLEHSPDEAIAVLRRGAPLLAYKQLAERLEQLAGRMPPRRPATPAPPGQTHRVGEHQPRHAGAGRIRRLPPSLFRHGEPVRPIARDAGGRLRLELGLRTPGEATQQALQARLDPAVDHSAHAFRVLKGLALAGFTHAAVVQLVNDPDRSPGLEWLRTTRSCGGAALRVAREGWDRSALLARQWDLAVEAAARVPAGGAGERDPAPDVTAAVVDLLRRMDAAGTGRWTRPSGPADRATLLAIAVVMLTASRLEVSLDVRRAALMTGYSRQTANEAMRRLIADGWLCEAAPADRRRSQARTLGLAADHVCNTHHRHECAMSSSVADIGNSGSDTRANARPPEGLGRFPSADLYSVKGGGRQLADSLRIVLGEVRSDLWGMLGHHAAWTLQAVRDVPRTAQEMERITGYSSTTTAKHLASLTRHGLVCKGPHGWQRTGRDVADAVRELPDRHRTRSVDRAVVYAVERAVHRWWSAEVAWMRLSRPEKRVRGRRAPADQTTLPGLAATARAYPRQPDGTPDHDRAWMIEATRLEAAALAAATLHQLDVGTVVDPLRLLGTERLEPTAPTAVNPAA</sequence>
<dbReference type="EMBL" id="JAGEPF010000040">
    <property type="protein sequence ID" value="MBO2464932.1"/>
    <property type="molecule type" value="Genomic_DNA"/>
</dbReference>
<dbReference type="Proteomes" id="UP000680206">
    <property type="component" value="Unassembled WGS sequence"/>
</dbReference>
<evidence type="ECO:0000313" key="3">
    <source>
        <dbReference type="Proteomes" id="UP000680206"/>
    </source>
</evidence>
<comment type="caution">
    <text evidence="2">The sequence shown here is derived from an EMBL/GenBank/DDBJ whole genome shotgun (WGS) entry which is preliminary data.</text>
</comment>
<reference evidence="2 3" key="1">
    <citation type="submission" date="2021-03" db="EMBL/GenBank/DDBJ databases">
        <title>Actinomadura violae sp. nov., isolated from lichen in Thailand.</title>
        <authorList>
            <person name="Kanchanasin P."/>
            <person name="Saeng-In P."/>
            <person name="Phongsopitanun W."/>
            <person name="Yuki M."/>
            <person name="Kudo T."/>
            <person name="Ohkuma M."/>
            <person name="Tanasupawat S."/>
        </authorList>
    </citation>
    <scope>NUCLEOTIDE SEQUENCE [LARGE SCALE GENOMIC DNA]</scope>
    <source>
        <strain evidence="2 3">LCR2-06</strain>
    </source>
</reference>
<accession>A0ABS3S7F6</accession>
<feature type="region of interest" description="Disordered" evidence="1">
    <location>
        <begin position="159"/>
        <end position="185"/>
    </location>
</feature>
<organism evidence="2 3">
    <name type="scientific">Actinomadura violacea</name>
    <dbReference type="NCBI Taxonomy" id="2819934"/>
    <lineage>
        <taxon>Bacteria</taxon>
        <taxon>Bacillati</taxon>
        <taxon>Actinomycetota</taxon>
        <taxon>Actinomycetes</taxon>
        <taxon>Streptosporangiales</taxon>
        <taxon>Thermomonosporaceae</taxon>
        <taxon>Actinomadura</taxon>
    </lineage>
</organism>
<keyword evidence="3" id="KW-1185">Reference proteome</keyword>
<evidence type="ECO:0000313" key="2">
    <source>
        <dbReference type="EMBL" id="MBO2464932.1"/>
    </source>
</evidence>
<proteinExistence type="predicted"/>
<protein>
    <submittedName>
        <fullName evidence="2">Uncharacterized protein</fullName>
    </submittedName>
</protein>